<keyword evidence="2" id="KW-1185">Reference proteome</keyword>
<organism evidence="1 2">
    <name type="scientific">Solihabitans fulvus</name>
    <dbReference type="NCBI Taxonomy" id="1892852"/>
    <lineage>
        <taxon>Bacteria</taxon>
        <taxon>Bacillati</taxon>
        <taxon>Actinomycetota</taxon>
        <taxon>Actinomycetes</taxon>
        <taxon>Pseudonocardiales</taxon>
        <taxon>Pseudonocardiaceae</taxon>
        <taxon>Solihabitans</taxon>
    </lineage>
</organism>
<gene>
    <name evidence="1" type="ORF">F0L68_15600</name>
</gene>
<dbReference type="Proteomes" id="UP000323454">
    <property type="component" value="Unassembled WGS sequence"/>
</dbReference>
<dbReference type="SUPFAM" id="SSF51004">
    <property type="entry name" value="C-terminal (heme d1) domain of cytochrome cd1-nitrite reductase"/>
    <property type="match status" value="1"/>
</dbReference>
<dbReference type="EMBL" id="VUOB01000026">
    <property type="protein sequence ID" value="KAA2261674.1"/>
    <property type="molecule type" value="Genomic_DNA"/>
</dbReference>
<dbReference type="Gene3D" id="2.130.10.10">
    <property type="entry name" value="YVTN repeat-like/Quinoprotein amine dehydrogenase"/>
    <property type="match status" value="2"/>
</dbReference>
<proteinExistence type="predicted"/>
<accession>A0A5B2XEX6</accession>
<name>A0A5B2XEX6_9PSEU</name>
<comment type="caution">
    <text evidence="1">The sequence shown here is derived from an EMBL/GenBank/DDBJ whole genome shotgun (WGS) entry which is preliminary data.</text>
</comment>
<dbReference type="AlphaFoldDB" id="A0A5B2XEX6"/>
<dbReference type="PANTHER" id="PTHR47197">
    <property type="entry name" value="PROTEIN NIRF"/>
    <property type="match status" value="1"/>
</dbReference>
<dbReference type="InterPro" id="IPR051200">
    <property type="entry name" value="Host-pathogen_enzymatic-act"/>
</dbReference>
<sequence>MLALAAPNATAATREVDLLATVTLGDESGLQMGGPVLSPNGRTLYVAERDTVDGTRQNVRVVDTGTNRTTAVLRVGAQYQSIVDLVLSPDGSRLYALQPGGPNASGQVNVIDTARAAVVAVILPPTTMVSTSNAGAIEHEALSPDGRRLYVSQIGYVTTPGSPDPGSVYVIDTATNTIVDRFGARTWIPDWLTIAPNGRDLYLAAEAGALNGTVIHHFDASVSPPRFVGDVAMAASESVHQLVMNSTGTRLYAIGDYQSSVRVIDTAKDAVVASIAVPGRGYQGVLALSHDDRRLYVANAAPDAYENPTVVVIDTATATVGDTLIGFDLESHLALVVGPGDHTLYLAGPTYTEEGKPLPPAALQVARV</sequence>
<evidence type="ECO:0000313" key="1">
    <source>
        <dbReference type="EMBL" id="KAA2261674.1"/>
    </source>
</evidence>
<reference evidence="1 2" key="1">
    <citation type="submission" date="2019-09" db="EMBL/GenBank/DDBJ databases">
        <title>Goodfellowia gen. nov., a new genus of the Pseudonocardineae related to Actinoalloteichus, containing Goodfellowia coeruleoviolacea gen. nov., comb. nov. gen. nov., comb. nov.</title>
        <authorList>
            <person name="Labeda D."/>
        </authorList>
    </citation>
    <scope>NUCLEOTIDE SEQUENCE [LARGE SCALE GENOMIC DNA]</scope>
    <source>
        <strain evidence="1 2">AN110305</strain>
    </source>
</reference>
<dbReference type="PANTHER" id="PTHR47197:SF3">
    <property type="entry name" value="DIHYDRO-HEME D1 DEHYDROGENASE"/>
    <property type="match status" value="1"/>
</dbReference>
<dbReference type="InterPro" id="IPR011048">
    <property type="entry name" value="Haem_d1_sf"/>
</dbReference>
<dbReference type="OrthoDB" id="4649568at2"/>
<reference evidence="1 2" key="2">
    <citation type="submission" date="2019-09" db="EMBL/GenBank/DDBJ databases">
        <authorList>
            <person name="Jin C."/>
        </authorList>
    </citation>
    <scope>NUCLEOTIDE SEQUENCE [LARGE SCALE GENOMIC DNA]</scope>
    <source>
        <strain evidence="1 2">AN110305</strain>
    </source>
</reference>
<dbReference type="InterPro" id="IPR015943">
    <property type="entry name" value="WD40/YVTN_repeat-like_dom_sf"/>
</dbReference>
<dbReference type="RefSeq" id="WP_149850295.1">
    <property type="nucleotide sequence ID" value="NZ_VUOB01000026.1"/>
</dbReference>
<protein>
    <submittedName>
        <fullName evidence="1">YncE family protein</fullName>
    </submittedName>
</protein>
<evidence type="ECO:0000313" key="2">
    <source>
        <dbReference type="Proteomes" id="UP000323454"/>
    </source>
</evidence>